<reference evidence="2" key="1">
    <citation type="submission" date="2021-05" db="EMBL/GenBank/DDBJ databases">
        <title>Energy efficiency and biological interactions define the core microbiome of deep oligotrophic groundwater.</title>
        <authorList>
            <person name="Mehrshad M."/>
            <person name="Lopez-Fernandez M."/>
            <person name="Bell E."/>
            <person name="Bernier-Latmani R."/>
            <person name="Bertilsson S."/>
            <person name="Dopson M."/>
        </authorList>
    </citation>
    <scope>NUCLEOTIDE SEQUENCE</scope>
    <source>
        <strain evidence="2">Modern_marine.mb.64</strain>
    </source>
</reference>
<comment type="caution">
    <text evidence="2">The sequence shown here is derived from an EMBL/GenBank/DDBJ whole genome shotgun (WGS) entry which is preliminary data.</text>
</comment>
<evidence type="ECO:0000256" key="1">
    <source>
        <dbReference type="SAM" id="MobiDB-lite"/>
    </source>
</evidence>
<proteinExistence type="predicted"/>
<accession>A0A948RVS5</accession>
<protein>
    <submittedName>
        <fullName evidence="2">YkgJ family cysteine cluster protein</fullName>
    </submittedName>
</protein>
<feature type="region of interest" description="Disordered" evidence="1">
    <location>
        <begin position="142"/>
        <end position="163"/>
    </location>
</feature>
<evidence type="ECO:0000313" key="3">
    <source>
        <dbReference type="Proteomes" id="UP000777784"/>
    </source>
</evidence>
<gene>
    <name evidence="2" type="ORF">KJ970_13545</name>
</gene>
<dbReference type="Proteomes" id="UP000777784">
    <property type="component" value="Unassembled WGS sequence"/>
</dbReference>
<evidence type="ECO:0000313" key="2">
    <source>
        <dbReference type="EMBL" id="MBU2691938.1"/>
    </source>
</evidence>
<organism evidence="2 3">
    <name type="scientific">Eiseniibacteriota bacterium</name>
    <dbReference type="NCBI Taxonomy" id="2212470"/>
    <lineage>
        <taxon>Bacteria</taxon>
        <taxon>Candidatus Eiseniibacteriota</taxon>
    </lineage>
</organism>
<name>A0A948RVS5_UNCEI</name>
<dbReference type="Pfam" id="PF03692">
    <property type="entry name" value="CxxCxxCC"/>
    <property type="match status" value="1"/>
</dbReference>
<dbReference type="AlphaFoldDB" id="A0A948RVS5"/>
<feature type="compositionally biased region" description="Pro residues" evidence="1">
    <location>
        <begin position="146"/>
        <end position="156"/>
    </location>
</feature>
<dbReference type="EMBL" id="JAHJDP010000077">
    <property type="protein sequence ID" value="MBU2691938.1"/>
    <property type="molecule type" value="Genomic_DNA"/>
</dbReference>
<sequence length="163" mass="17194">MEIHGGREADATGIGDPLPTANACLSCGACCATYHVAFYYGETDDLTPGGVPAEWTEAAGPFLACMKGTSTFPVRCIALEGNIGVSVHCAIYPRRPSACRVFHVDWDGASMRGDEDSYRRCTLSRAAWGFPPLQGVIIEPVGVPESPLPDPSPGTTPIPRKAA</sequence>
<dbReference type="InterPro" id="IPR005358">
    <property type="entry name" value="Puta_zinc/iron-chelating_dom"/>
</dbReference>